<dbReference type="AlphaFoldDB" id="F6H126"/>
<reference evidence="3" key="1">
    <citation type="journal article" date="2007" name="Nature">
        <title>The grapevine genome sequence suggests ancestral hexaploidization in major angiosperm phyla.</title>
        <authorList>
            <consortium name="The French-Italian Public Consortium for Grapevine Genome Characterization."/>
            <person name="Jaillon O."/>
            <person name="Aury J.-M."/>
            <person name="Noel B."/>
            <person name="Policriti A."/>
            <person name="Clepet C."/>
            <person name="Casagrande A."/>
            <person name="Choisne N."/>
            <person name="Aubourg S."/>
            <person name="Vitulo N."/>
            <person name="Jubin C."/>
            <person name="Vezzi A."/>
            <person name="Legeai F."/>
            <person name="Hugueney P."/>
            <person name="Dasilva C."/>
            <person name="Horner D."/>
            <person name="Mica E."/>
            <person name="Jublot D."/>
            <person name="Poulain J."/>
            <person name="Bruyere C."/>
            <person name="Billault A."/>
            <person name="Segurens B."/>
            <person name="Gouyvenoux M."/>
            <person name="Ugarte E."/>
            <person name="Cattonaro F."/>
            <person name="Anthouard V."/>
            <person name="Vico V."/>
            <person name="Del Fabbro C."/>
            <person name="Alaux M."/>
            <person name="Di Gaspero G."/>
            <person name="Dumas V."/>
            <person name="Felice N."/>
            <person name="Paillard S."/>
            <person name="Juman I."/>
            <person name="Moroldo M."/>
            <person name="Scalabrin S."/>
            <person name="Canaguier A."/>
            <person name="Le Clainche I."/>
            <person name="Malacrida G."/>
            <person name="Durand E."/>
            <person name="Pesole G."/>
            <person name="Laucou V."/>
            <person name="Chatelet P."/>
            <person name="Merdinoglu D."/>
            <person name="Delledonne M."/>
            <person name="Pezzotti M."/>
            <person name="Lecharny A."/>
            <person name="Scarpelli C."/>
            <person name="Artiguenave F."/>
            <person name="Pe M.E."/>
            <person name="Valle G."/>
            <person name="Morgante M."/>
            <person name="Caboche M."/>
            <person name="Adam-Blondon A.-F."/>
            <person name="Weissenbach J."/>
            <person name="Quetier F."/>
            <person name="Wincker P."/>
        </authorList>
    </citation>
    <scope>NUCLEOTIDE SEQUENCE [LARGE SCALE GENOMIC DNA]</scope>
    <source>
        <strain evidence="3">cv. Pinot noir / PN40024</strain>
    </source>
</reference>
<dbReference type="PaxDb" id="29760-VIT_18s0001g07420.t01"/>
<keyword evidence="3" id="KW-1185">Reference proteome</keyword>
<evidence type="ECO:0000313" key="2">
    <source>
        <dbReference type="EMBL" id="CCB45648.1"/>
    </source>
</evidence>
<protein>
    <submittedName>
        <fullName evidence="2">Uncharacterized protein</fullName>
    </submittedName>
</protein>
<gene>
    <name evidence="2" type="ordered locus">VIT_18s0001g07420</name>
</gene>
<dbReference type="InParanoid" id="F6H126"/>
<dbReference type="EMBL" id="FN595227">
    <property type="protein sequence ID" value="CCB45648.1"/>
    <property type="molecule type" value="Genomic_DNA"/>
</dbReference>
<name>F6H126_VITVI</name>
<organism evidence="2 3">
    <name type="scientific">Vitis vinifera</name>
    <name type="common">Grape</name>
    <dbReference type="NCBI Taxonomy" id="29760"/>
    <lineage>
        <taxon>Eukaryota</taxon>
        <taxon>Viridiplantae</taxon>
        <taxon>Streptophyta</taxon>
        <taxon>Embryophyta</taxon>
        <taxon>Tracheophyta</taxon>
        <taxon>Spermatophyta</taxon>
        <taxon>Magnoliopsida</taxon>
        <taxon>eudicotyledons</taxon>
        <taxon>Gunneridae</taxon>
        <taxon>Pentapetalae</taxon>
        <taxon>rosids</taxon>
        <taxon>Vitales</taxon>
        <taxon>Vitaceae</taxon>
        <taxon>Viteae</taxon>
        <taxon>Vitis</taxon>
    </lineage>
</organism>
<feature type="region of interest" description="Disordered" evidence="1">
    <location>
        <begin position="74"/>
        <end position="94"/>
    </location>
</feature>
<evidence type="ECO:0000256" key="1">
    <source>
        <dbReference type="SAM" id="MobiDB-lite"/>
    </source>
</evidence>
<proteinExistence type="predicted"/>
<dbReference type="HOGENOM" id="CLU_2390463_0_0_1"/>
<accession>F6H126</accession>
<dbReference type="Proteomes" id="UP000009183">
    <property type="component" value="Chromosome 18"/>
</dbReference>
<evidence type="ECO:0000313" key="3">
    <source>
        <dbReference type="Proteomes" id="UP000009183"/>
    </source>
</evidence>
<sequence>MWWWGGGGVAQAGNRRWGQLRLEAHARSRRVTTAEAELEMGKREGGFFELFGSAKTSQVNLFRRFRCWFKGCPNQMDESDQIRDQPAVEPLEPR</sequence>